<dbReference type="PANTHER" id="PTHR45953">
    <property type="entry name" value="IDURONATE 2-SULFATASE"/>
    <property type="match status" value="1"/>
</dbReference>
<dbReference type="PANTHER" id="PTHR45953:SF1">
    <property type="entry name" value="IDURONATE 2-SULFATASE"/>
    <property type="match status" value="1"/>
</dbReference>
<gene>
    <name evidence="3" type="ORF">AMK59_4806</name>
</gene>
<dbReference type="InterPro" id="IPR017850">
    <property type="entry name" value="Alkaline_phosphatase_core_sf"/>
</dbReference>
<dbReference type="GO" id="GO:0046872">
    <property type="term" value="F:metal ion binding"/>
    <property type="evidence" value="ECO:0007669"/>
    <property type="project" value="UniProtKB-KW"/>
</dbReference>
<comment type="caution">
    <text evidence="3">The sequence shown here is derived from an EMBL/GenBank/DDBJ whole genome shotgun (WGS) entry which is preliminary data.</text>
</comment>
<evidence type="ECO:0000256" key="1">
    <source>
        <dbReference type="ARBA" id="ARBA00022723"/>
    </source>
</evidence>
<accession>A0A0T6B4E0</accession>
<sequence>MLNEIVVINELVELVDIFPTLVDLTRVSPRLETCKSNRINAKLCTEGSSLLPLMMSKIDAIKCRGKSAVFSQYPRSLHPSEYPNSDTPFLKDIKIMGYSIRTKTYRYTEWVEFDSRIFRPNWDHVHDRELYNYALDPNENINLADRDEMEDVIETLRRKLIMGWRYA</sequence>
<dbReference type="SUPFAM" id="SSF53649">
    <property type="entry name" value="Alkaline phosphatase-like"/>
    <property type="match status" value="1"/>
</dbReference>
<organism evidence="3 4">
    <name type="scientific">Oryctes borbonicus</name>
    <dbReference type="NCBI Taxonomy" id="1629725"/>
    <lineage>
        <taxon>Eukaryota</taxon>
        <taxon>Metazoa</taxon>
        <taxon>Ecdysozoa</taxon>
        <taxon>Arthropoda</taxon>
        <taxon>Hexapoda</taxon>
        <taxon>Insecta</taxon>
        <taxon>Pterygota</taxon>
        <taxon>Neoptera</taxon>
        <taxon>Endopterygota</taxon>
        <taxon>Coleoptera</taxon>
        <taxon>Polyphaga</taxon>
        <taxon>Scarabaeiformia</taxon>
        <taxon>Scarabaeidae</taxon>
        <taxon>Dynastinae</taxon>
        <taxon>Oryctes</taxon>
    </lineage>
</organism>
<keyword evidence="1" id="KW-0479">Metal-binding</keyword>
<dbReference type="EMBL" id="LJIG01009913">
    <property type="protein sequence ID" value="KRT82129.1"/>
    <property type="molecule type" value="Genomic_DNA"/>
</dbReference>
<dbReference type="AlphaFoldDB" id="A0A0T6B4E0"/>
<protein>
    <recommendedName>
        <fullName evidence="5">Sulfatase N-terminal domain-containing protein</fullName>
    </recommendedName>
</protein>
<evidence type="ECO:0000313" key="4">
    <source>
        <dbReference type="Proteomes" id="UP000051574"/>
    </source>
</evidence>
<keyword evidence="4" id="KW-1185">Reference proteome</keyword>
<dbReference type="Gene3D" id="3.40.720.10">
    <property type="entry name" value="Alkaline Phosphatase, subunit A"/>
    <property type="match status" value="1"/>
</dbReference>
<evidence type="ECO:0000256" key="2">
    <source>
        <dbReference type="ARBA" id="ARBA00022801"/>
    </source>
</evidence>
<evidence type="ECO:0008006" key="5">
    <source>
        <dbReference type="Google" id="ProtNLM"/>
    </source>
</evidence>
<dbReference type="Proteomes" id="UP000051574">
    <property type="component" value="Unassembled WGS sequence"/>
</dbReference>
<keyword evidence="2" id="KW-0378">Hydrolase</keyword>
<proteinExistence type="predicted"/>
<evidence type="ECO:0000313" key="3">
    <source>
        <dbReference type="EMBL" id="KRT82129.1"/>
    </source>
</evidence>
<name>A0A0T6B4E0_9SCAR</name>
<dbReference type="OrthoDB" id="96314at2759"/>
<reference evidence="3 4" key="1">
    <citation type="submission" date="2015-09" db="EMBL/GenBank/DDBJ databases">
        <title>Draft genome of the scarab beetle Oryctes borbonicus.</title>
        <authorList>
            <person name="Meyer J.M."/>
            <person name="Markov G.V."/>
            <person name="Baskaran P."/>
            <person name="Herrmann M."/>
            <person name="Sommer R.J."/>
            <person name="Roedelsperger C."/>
        </authorList>
    </citation>
    <scope>NUCLEOTIDE SEQUENCE [LARGE SCALE GENOMIC DNA]</scope>
    <source>
        <strain evidence="3">OB123</strain>
        <tissue evidence="3">Whole animal</tissue>
    </source>
</reference>
<dbReference type="GO" id="GO:0004423">
    <property type="term" value="F:iduronate-2-sulfatase activity"/>
    <property type="evidence" value="ECO:0007669"/>
    <property type="project" value="TreeGrafter"/>
</dbReference>
<dbReference type="GO" id="GO:0005737">
    <property type="term" value="C:cytoplasm"/>
    <property type="evidence" value="ECO:0007669"/>
    <property type="project" value="TreeGrafter"/>
</dbReference>